<evidence type="ECO:0000313" key="6">
    <source>
        <dbReference type="EMBL" id="CAF9927064.1"/>
    </source>
</evidence>
<evidence type="ECO:0000256" key="3">
    <source>
        <dbReference type="ARBA" id="ARBA00022989"/>
    </source>
</evidence>
<feature type="transmembrane region" description="Helical" evidence="5">
    <location>
        <begin position="161"/>
        <end position="186"/>
    </location>
</feature>
<dbReference type="GO" id="GO:0005886">
    <property type="term" value="C:plasma membrane"/>
    <property type="evidence" value="ECO:0007669"/>
    <property type="project" value="TreeGrafter"/>
</dbReference>
<evidence type="ECO:0000256" key="5">
    <source>
        <dbReference type="SAM" id="Phobius"/>
    </source>
</evidence>
<sequence length="344" mass="37724">MSDDFFGPGGGCTTIRGETICPSNITLVFFDGQVRNITDCTVDTCSLLIANWGYLPNIGGNVFFVLVFAAFMIANIVLGLWKRTWGVFVGMTLGTLFEMLGYIGRVMAHYQPFDFNPFLIYIIFLTIGPALLSAAIYLCLARIIVVYGKENARFKPRVYSIIFMVSDFIALVLQGAGGGIAATAAGNDAQTAQSGINIMIAGLAWQVISLTTFALAAADFAWCVKRRGFSAPDLLYLRQSTKFRNFLYALSVASVAVYVRSIYRVAELSQGFDGYIANQEIPYMIFEPVMITIACVCLTVWHPSIVFGDVWKTVSNETRLRKKTANLELGSMGEGRFKSSNSSG</sequence>
<reference evidence="6" key="1">
    <citation type="submission" date="2021-03" db="EMBL/GenBank/DDBJ databases">
        <authorList>
            <person name="Tagirdzhanova G."/>
        </authorList>
    </citation>
    <scope>NUCLEOTIDE SEQUENCE</scope>
</reference>
<keyword evidence="4 5" id="KW-0472">Membrane</keyword>
<feature type="transmembrane region" description="Helical" evidence="5">
    <location>
        <begin position="283"/>
        <end position="301"/>
    </location>
</feature>
<evidence type="ECO:0008006" key="8">
    <source>
        <dbReference type="Google" id="ProtNLM"/>
    </source>
</evidence>
<keyword evidence="3 5" id="KW-1133">Transmembrane helix</keyword>
<evidence type="ECO:0000256" key="2">
    <source>
        <dbReference type="ARBA" id="ARBA00022692"/>
    </source>
</evidence>
<dbReference type="OrthoDB" id="4521223at2759"/>
<gene>
    <name evidence="6" type="ORF">GOMPHAMPRED_004305</name>
</gene>
<dbReference type="InterPro" id="IPR007568">
    <property type="entry name" value="RTA1"/>
</dbReference>
<comment type="caution">
    <text evidence="6">The sequence shown here is derived from an EMBL/GenBank/DDBJ whole genome shotgun (WGS) entry which is preliminary data.</text>
</comment>
<evidence type="ECO:0000256" key="4">
    <source>
        <dbReference type="ARBA" id="ARBA00023136"/>
    </source>
</evidence>
<feature type="transmembrane region" description="Helical" evidence="5">
    <location>
        <begin position="198"/>
        <end position="224"/>
    </location>
</feature>
<keyword evidence="2 5" id="KW-0812">Transmembrane</keyword>
<feature type="transmembrane region" description="Helical" evidence="5">
    <location>
        <begin position="118"/>
        <end position="140"/>
    </location>
</feature>
<dbReference type="GO" id="GO:0000324">
    <property type="term" value="C:fungal-type vacuole"/>
    <property type="evidence" value="ECO:0007669"/>
    <property type="project" value="TreeGrafter"/>
</dbReference>
<dbReference type="EMBL" id="CAJPDQ010000026">
    <property type="protein sequence ID" value="CAF9927064.1"/>
    <property type="molecule type" value="Genomic_DNA"/>
</dbReference>
<proteinExistence type="predicted"/>
<dbReference type="AlphaFoldDB" id="A0A8H3FM49"/>
<feature type="transmembrane region" description="Helical" evidence="5">
    <location>
        <begin position="58"/>
        <end position="78"/>
    </location>
</feature>
<protein>
    <recommendedName>
        <fullName evidence="8">RTA1-domain-containing protein</fullName>
    </recommendedName>
</protein>
<dbReference type="Pfam" id="PF04479">
    <property type="entry name" value="RTA1"/>
    <property type="match status" value="1"/>
</dbReference>
<feature type="transmembrane region" description="Helical" evidence="5">
    <location>
        <begin position="85"/>
        <end position="103"/>
    </location>
</feature>
<evidence type="ECO:0000313" key="7">
    <source>
        <dbReference type="Proteomes" id="UP000664169"/>
    </source>
</evidence>
<comment type="subcellular location">
    <subcellularLocation>
        <location evidence="1">Membrane</location>
        <topology evidence="1">Multi-pass membrane protein</topology>
    </subcellularLocation>
</comment>
<dbReference type="PANTHER" id="PTHR31465:SF9">
    <property type="entry name" value="SPHINGOID LONG-CHAIN BASE TRANSPORTER RSB1"/>
    <property type="match status" value="1"/>
</dbReference>
<evidence type="ECO:0000256" key="1">
    <source>
        <dbReference type="ARBA" id="ARBA00004141"/>
    </source>
</evidence>
<feature type="transmembrane region" description="Helical" evidence="5">
    <location>
        <begin position="245"/>
        <end position="263"/>
    </location>
</feature>
<name>A0A8H3FM49_9LECA</name>
<dbReference type="Proteomes" id="UP000664169">
    <property type="component" value="Unassembled WGS sequence"/>
</dbReference>
<organism evidence="6 7">
    <name type="scientific">Gomphillus americanus</name>
    <dbReference type="NCBI Taxonomy" id="1940652"/>
    <lineage>
        <taxon>Eukaryota</taxon>
        <taxon>Fungi</taxon>
        <taxon>Dikarya</taxon>
        <taxon>Ascomycota</taxon>
        <taxon>Pezizomycotina</taxon>
        <taxon>Lecanoromycetes</taxon>
        <taxon>OSLEUM clade</taxon>
        <taxon>Ostropomycetidae</taxon>
        <taxon>Ostropales</taxon>
        <taxon>Graphidaceae</taxon>
        <taxon>Gomphilloideae</taxon>
        <taxon>Gomphillus</taxon>
    </lineage>
</organism>
<dbReference type="PANTHER" id="PTHR31465">
    <property type="entry name" value="PROTEIN RTA1-RELATED"/>
    <property type="match status" value="1"/>
</dbReference>
<accession>A0A8H3FM49</accession>
<keyword evidence="7" id="KW-1185">Reference proteome</keyword>